<reference evidence="8" key="1">
    <citation type="submission" date="2023-07" db="EMBL/GenBank/DDBJ databases">
        <title>A chromosome-level genome assembly of Lolium multiflorum.</title>
        <authorList>
            <person name="Chen Y."/>
            <person name="Copetti D."/>
            <person name="Kolliker R."/>
            <person name="Studer B."/>
        </authorList>
    </citation>
    <scope>NUCLEOTIDE SEQUENCE</scope>
    <source>
        <strain evidence="8">02402/16</strain>
        <tissue evidence="8">Leaf</tissue>
    </source>
</reference>
<dbReference type="GO" id="GO:0000981">
    <property type="term" value="F:DNA-binding transcription factor activity, RNA polymerase II-specific"/>
    <property type="evidence" value="ECO:0007669"/>
    <property type="project" value="TreeGrafter"/>
</dbReference>
<sequence>MRIRRYAARLLASSAASSPPPPPGAPAAAPWLHAAADDCAFCDLTRGSDPQVAPDGIKHKGHTHIASPEPEAESDTDDLAQPPPAPQGLVPAQRCVIDLEDSAGEDAEGLEATGRAAACPESQAAPDGIKHKGHIAGPEPQGELKSAGLPPQPHASKESIPAQRCEMDYEQSASGDAAGLEVTGRAAAEPEYMEETTLSSELATELAVKRGAFVVDLSTGEQEAGGTSPLVNVSLADPEATGGVSLVSGSIDGPEVAMGVPSAGEAAAEREVSEGVSLVSESIAVPEFIMGASLAGKAVAQREVSEEVIRGAAFADEAVAEREVYEGVSLESGSVAEPQIIGGASLADEAVADREISGGVSLSSEATTEAATAVTALGVTTGVPLDTEGIAEPDCKTGASPVDESAAEIDKMEASSSVNEAAAEMDKMEASSVNESAAEMGVTRPGSFVIEAATDPGLPERVSLPNEAATEREVSEGVSPASEAAAEPADVVTMLKDTTGTPLHGEGVADTDMGASSVSESAAEMDFTLLGSLVTEAATHPGLPELVPLANENATDRVLTAGVILVTETATESPDVVTASGVTTGSPINNQGIPEPDIKMEARLVNESSAEMDVIRLDSHVIEAAADPGHSERDSLANKTTTEREVSEGVSLVTEAATEPADVVTALEVTTGAPLDNAGAAVPETKMEASLVNESATQMDCVRLGSPTIEGTTHPRLAERVSLVSEVVTETGITGAANLDTEVFVEPEATGGPSLVNECTELEIAEGVSIAKEAAAEPEVTGEAYVCSEDADTALNKTQPLDCDLDCATVQVENVGVSVRDEVQPSRDDAADEVVSVSSMSTGPDKSPTADEVTPHDDTPSISCVSGIVARSVGKSGRTDIICYARRSGKRKLDMAEMKTDQIEMGDGDICDQCEEKATLDRTAPCESAMSTAGSVEIKLADIKRDPEENSASSRCKRRKGRYECDIDYCRMTFKKNAELSVHKKNICTVKSCGKHFRCHKYLRRHQSSHNEDTPYKCPWEDCSMAFKWRCSLADHFQVHTGEKPYRCRSPGCSKIYNYVSDFIRHKKRCKPQR</sequence>
<dbReference type="EMBL" id="JAUUTY010000004">
    <property type="protein sequence ID" value="KAK1652944.1"/>
    <property type="molecule type" value="Genomic_DNA"/>
</dbReference>
<keyword evidence="9" id="KW-1185">Reference proteome</keyword>
<feature type="region of interest" description="Disordered" evidence="6">
    <location>
        <begin position="457"/>
        <end position="486"/>
    </location>
</feature>
<evidence type="ECO:0000256" key="1">
    <source>
        <dbReference type="ARBA" id="ARBA00022723"/>
    </source>
</evidence>
<dbReference type="GO" id="GO:0045944">
    <property type="term" value="P:positive regulation of transcription by RNA polymerase II"/>
    <property type="evidence" value="ECO:0007669"/>
    <property type="project" value="UniProtKB-ARBA"/>
</dbReference>
<feature type="domain" description="C2H2-type" evidence="7">
    <location>
        <begin position="1016"/>
        <end position="1045"/>
    </location>
</feature>
<feature type="compositionally biased region" description="Low complexity" evidence="6">
    <location>
        <begin position="476"/>
        <end position="486"/>
    </location>
</feature>
<dbReference type="GO" id="GO:0005634">
    <property type="term" value="C:nucleus"/>
    <property type="evidence" value="ECO:0007669"/>
    <property type="project" value="UniProtKB-ARBA"/>
</dbReference>
<dbReference type="SMART" id="SM00355">
    <property type="entry name" value="ZnF_C2H2"/>
    <property type="match status" value="4"/>
</dbReference>
<dbReference type="PROSITE" id="PS50157">
    <property type="entry name" value="ZINC_FINGER_C2H2_2"/>
    <property type="match status" value="2"/>
</dbReference>
<keyword evidence="3 5" id="KW-0863">Zinc-finger</keyword>
<evidence type="ECO:0000313" key="9">
    <source>
        <dbReference type="Proteomes" id="UP001231189"/>
    </source>
</evidence>
<gene>
    <name evidence="8" type="ORF">QYE76_070749</name>
</gene>
<keyword evidence="2" id="KW-0677">Repeat</keyword>
<accession>A0AAD8SJV5</accession>
<evidence type="ECO:0000256" key="5">
    <source>
        <dbReference type="PROSITE-ProRule" id="PRU00042"/>
    </source>
</evidence>
<proteinExistence type="predicted"/>
<evidence type="ECO:0000259" key="7">
    <source>
        <dbReference type="PROSITE" id="PS50157"/>
    </source>
</evidence>
<keyword evidence="1" id="KW-0479">Metal-binding</keyword>
<feature type="compositionally biased region" description="Basic and acidic residues" evidence="6">
    <location>
        <begin position="629"/>
        <end position="647"/>
    </location>
</feature>
<dbReference type="PANTHER" id="PTHR19818">
    <property type="entry name" value="ZINC FINGER PROTEIN ZIC AND GLI"/>
    <property type="match status" value="1"/>
</dbReference>
<dbReference type="InterPro" id="IPR050329">
    <property type="entry name" value="GLI_C2H2-zinc-finger"/>
</dbReference>
<dbReference type="SUPFAM" id="SSF57667">
    <property type="entry name" value="beta-beta-alpha zinc fingers"/>
    <property type="match status" value="2"/>
</dbReference>
<feature type="region of interest" description="Disordered" evidence="6">
    <location>
        <begin position="46"/>
        <end position="178"/>
    </location>
</feature>
<feature type="region of interest" description="Disordered" evidence="6">
    <location>
        <begin position="822"/>
        <end position="860"/>
    </location>
</feature>
<dbReference type="PANTHER" id="PTHR19818:SF139">
    <property type="entry name" value="PAIR-RULE PROTEIN ODD-PAIRED"/>
    <property type="match status" value="1"/>
</dbReference>
<evidence type="ECO:0000256" key="4">
    <source>
        <dbReference type="ARBA" id="ARBA00022833"/>
    </source>
</evidence>
<dbReference type="AlphaFoldDB" id="A0AAD8SJV5"/>
<name>A0AAD8SJV5_LOLMU</name>
<dbReference type="InterPro" id="IPR013087">
    <property type="entry name" value="Znf_C2H2_type"/>
</dbReference>
<keyword evidence="4" id="KW-0862">Zinc</keyword>
<dbReference type="PROSITE" id="PS00028">
    <property type="entry name" value="ZINC_FINGER_C2H2_1"/>
    <property type="match status" value="2"/>
</dbReference>
<feature type="region of interest" description="Disordered" evidence="6">
    <location>
        <begin position="627"/>
        <end position="648"/>
    </location>
</feature>
<dbReference type="GO" id="GO:0008270">
    <property type="term" value="F:zinc ion binding"/>
    <property type="evidence" value="ECO:0007669"/>
    <property type="project" value="UniProtKB-KW"/>
</dbReference>
<evidence type="ECO:0000313" key="8">
    <source>
        <dbReference type="EMBL" id="KAK1652944.1"/>
    </source>
</evidence>
<comment type="caution">
    <text evidence="8">The sequence shown here is derived from an EMBL/GenBank/DDBJ whole genome shotgun (WGS) entry which is preliminary data.</text>
</comment>
<dbReference type="GO" id="GO:0000978">
    <property type="term" value="F:RNA polymerase II cis-regulatory region sequence-specific DNA binding"/>
    <property type="evidence" value="ECO:0007669"/>
    <property type="project" value="TreeGrafter"/>
</dbReference>
<protein>
    <recommendedName>
        <fullName evidence="7">C2H2-type domain-containing protein</fullName>
    </recommendedName>
</protein>
<evidence type="ECO:0000256" key="2">
    <source>
        <dbReference type="ARBA" id="ARBA00022737"/>
    </source>
</evidence>
<feature type="compositionally biased region" description="Acidic residues" evidence="6">
    <location>
        <begin position="98"/>
        <end position="109"/>
    </location>
</feature>
<dbReference type="Proteomes" id="UP001231189">
    <property type="component" value="Unassembled WGS sequence"/>
</dbReference>
<dbReference type="Gene3D" id="3.30.160.60">
    <property type="entry name" value="Classic Zinc Finger"/>
    <property type="match status" value="2"/>
</dbReference>
<evidence type="ECO:0000256" key="3">
    <source>
        <dbReference type="ARBA" id="ARBA00022771"/>
    </source>
</evidence>
<organism evidence="8 9">
    <name type="scientific">Lolium multiflorum</name>
    <name type="common">Italian ryegrass</name>
    <name type="synonym">Lolium perenne subsp. multiflorum</name>
    <dbReference type="NCBI Taxonomy" id="4521"/>
    <lineage>
        <taxon>Eukaryota</taxon>
        <taxon>Viridiplantae</taxon>
        <taxon>Streptophyta</taxon>
        <taxon>Embryophyta</taxon>
        <taxon>Tracheophyta</taxon>
        <taxon>Spermatophyta</taxon>
        <taxon>Magnoliopsida</taxon>
        <taxon>Liliopsida</taxon>
        <taxon>Poales</taxon>
        <taxon>Poaceae</taxon>
        <taxon>BOP clade</taxon>
        <taxon>Pooideae</taxon>
        <taxon>Poodae</taxon>
        <taxon>Poeae</taxon>
        <taxon>Poeae Chloroplast Group 2 (Poeae type)</taxon>
        <taxon>Loliodinae</taxon>
        <taxon>Loliinae</taxon>
        <taxon>Lolium</taxon>
    </lineage>
</organism>
<feature type="domain" description="C2H2-type" evidence="7">
    <location>
        <begin position="986"/>
        <end position="1015"/>
    </location>
</feature>
<dbReference type="InterPro" id="IPR036236">
    <property type="entry name" value="Znf_C2H2_sf"/>
</dbReference>
<evidence type="ECO:0000256" key="6">
    <source>
        <dbReference type="SAM" id="MobiDB-lite"/>
    </source>
</evidence>